<comment type="caution">
    <text evidence="3">The sequence shown here is derived from an EMBL/GenBank/DDBJ whole genome shotgun (WGS) entry which is preliminary data.</text>
</comment>
<keyword evidence="1" id="KW-0479">Metal-binding</keyword>
<dbReference type="PANTHER" id="PTHR31669">
    <property type="entry name" value="PROTEIN FAR1-RELATED SEQUENCE 10-RELATED"/>
    <property type="match status" value="1"/>
</dbReference>
<comment type="function">
    <text evidence="1">Putative transcription activator involved in regulating light control of development.</text>
</comment>
<dbReference type="InterPro" id="IPR018289">
    <property type="entry name" value="MULE_transposase_dom"/>
</dbReference>
<evidence type="ECO:0000313" key="3">
    <source>
        <dbReference type="EMBL" id="CAA2939540.1"/>
    </source>
</evidence>
<dbReference type="AlphaFoldDB" id="A0A8S0PJ02"/>
<dbReference type="EMBL" id="CACTIH010000043">
    <property type="protein sequence ID" value="CAA2939540.1"/>
    <property type="molecule type" value="Genomic_DNA"/>
</dbReference>
<feature type="domain" description="MULE transposase" evidence="2">
    <location>
        <begin position="1"/>
        <end position="81"/>
    </location>
</feature>
<evidence type="ECO:0000259" key="2">
    <source>
        <dbReference type="Pfam" id="PF10551"/>
    </source>
</evidence>
<keyword evidence="1" id="KW-0862">Zinc</keyword>
<dbReference type="GO" id="GO:0008270">
    <property type="term" value="F:zinc ion binding"/>
    <property type="evidence" value="ECO:0007669"/>
    <property type="project" value="UniProtKB-UniRule"/>
</dbReference>
<protein>
    <recommendedName>
        <fullName evidence="1">Protein FAR1-RELATED SEQUENCE</fullName>
    </recommendedName>
</protein>
<dbReference type="Proteomes" id="UP000594638">
    <property type="component" value="Unassembled WGS sequence"/>
</dbReference>
<dbReference type="GO" id="GO:0006355">
    <property type="term" value="P:regulation of DNA-templated transcription"/>
    <property type="evidence" value="ECO:0007669"/>
    <property type="project" value="UniProtKB-UniRule"/>
</dbReference>
<evidence type="ECO:0000256" key="1">
    <source>
        <dbReference type="RuleBase" id="RU367018"/>
    </source>
</evidence>
<proteinExistence type="inferred from homology"/>
<reference evidence="3 4" key="1">
    <citation type="submission" date="2019-12" db="EMBL/GenBank/DDBJ databases">
        <authorList>
            <person name="Alioto T."/>
            <person name="Alioto T."/>
            <person name="Gomez Garrido J."/>
        </authorList>
    </citation>
    <scope>NUCLEOTIDE SEQUENCE [LARGE SCALE GENOMIC DNA]</scope>
</reference>
<dbReference type="Gramene" id="OE9A083186T1">
    <property type="protein sequence ID" value="OE9A083186C1"/>
    <property type="gene ID" value="OE9A083186"/>
</dbReference>
<gene>
    <name evidence="3" type="ORF">OLEA9_A083186</name>
</gene>
<dbReference type="PANTHER" id="PTHR31669:SF251">
    <property type="entry name" value="PROTEIN FAR1-RELATED SEQUENCE"/>
    <property type="match status" value="1"/>
</dbReference>
<sequence>MPFPPFVGVNHHRQSTLFGCGLLANENTDTFVSLFRTWLEYMHGQAPNAIIIDQDRAMQNAIGIVFPCTRHRWCLWYILKKLPKKFIYHVDKGLIFSALHNLVYDSQTVKEFEEG</sequence>
<dbReference type="Pfam" id="PF10551">
    <property type="entry name" value="MULE"/>
    <property type="match status" value="1"/>
</dbReference>
<accession>A0A8S0PJ02</accession>
<dbReference type="InterPro" id="IPR031052">
    <property type="entry name" value="FHY3/FAR1"/>
</dbReference>
<keyword evidence="1" id="KW-0539">Nucleus</keyword>
<name>A0A8S0PJ02_OLEEU</name>
<dbReference type="GO" id="GO:0005634">
    <property type="term" value="C:nucleus"/>
    <property type="evidence" value="ECO:0007669"/>
    <property type="project" value="UniProtKB-SubCell"/>
</dbReference>
<keyword evidence="1" id="KW-0863">Zinc-finger</keyword>
<keyword evidence="4" id="KW-1185">Reference proteome</keyword>
<dbReference type="OrthoDB" id="747268at2759"/>
<comment type="similarity">
    <text evidence="1">Belongs to the FHY3/FAR1 family.</text>
</comment>
<organism evidence="3 4">
    <name type="scientific">Olea europaea subsp. europaea</name>
    <dbReference type="NCBI Taxonomy" id="158383"/>
    <lineage>
        <taxon>Eukaryota</taxon>
        <taxon>Viridiplantae</taxon>
        <taxon>Streptophyta</taxon>
        <taxon>Embryophyta</taxon>
        <taxon>Tracheophyta</taxon>
        <taxon>Spermatophyta</taxon>
        <taxon>Magnoliopsida</taxon>
        <taxon>eudicotyledons</taxon>
        <taxon>Gunneridae</taxon>
        <taxon>Pentapetalae</taxon>
        <taxon>asterids</taxon>
        <taxon>lamiids</taxon>
        <taxon>Lamiales</taxon>
        <taxon>Oleaceae</taxon>
        <taxon>Oleeae</taxon>
        <taxon>Olea</taxon>
    </lineage>
</organism>
<evidence type="ECO:0000313" key="4">
    <source>
        <dbReference type="Proteomes" id="UP000594638"/>
    </source>
</evidence>
<comment type="subcellular location">
    <subcellularLocation>
        <location evidence="1">Nucleus</location>
    </subcellularLocation>
</comment>